<evidence type="ECO:0000259" key="1">
    <source>
        <dbReference type="Pfam" id="PF00534"/>
    </source>
</evidence>
<feature type="domain" description="Glycosyl transferase family 1" evidence="1">
    <location>
        <begin position="203"/>
        <end position="347"/>
    </location>
</feature>
<gene>
    <name evidence="2" type="ORF">SDC9_13782</name>
</gene>
<reference evidence="2" key="1">
    <citation type="submission" date="2019-08" db="EMBL/GenBank/DDBJ databases">
        <authorList>
            <person name="Kucharzyk K."/>
            <person name="Murdoch R.W."/>
            <person name="Higgins S."/>
            <person name="Loffler F."/>
        </authorList>
    </citation>
    <scope>NUCLEOTIDE SEQUENCE</scope>
</reference>
<dbReference type="EMBL" id="VSSQ01000040">
    <property type="protein sequence ID" value="MPL68069.1"/>
    <property type="molecule type" value="Genomic_DNA"/>
</dbReference>
<dbReference type="Pfam" id="PF00534">
    <property type="entry name" value="Glycos_transf_1"/>
    <property type="match status" value="1"/>
</dbReference>
<dbReference type="GO" id="GO:0016757">
    <property type="term" value="F:glycosyltransferase activity"/>
    <property type="evidence" value="ECO:0007669"/>
    <property type="project" value="InterPro"/>
</dbReference>
<name>A0A644TN96_9ZZZZ</name>
<dbReference type="Gene3D" id="3.40.50.2000">
    <property type="entry name" value="Glycogen Phosphorylase B"/>
    <property type="match status" value="1"/>
</dbReference>
<dbReference type="PANTHER" id="PTHR46401:SF8">
    <property type="entry name" value="BLL6006 PROTEIN"/>
    <property type="match status" value="1"/>
</dbReference>
<dbReference type="InterPro" id="IPR001296">
    <property type="entry name" value="Glyco_trans_1"/>
</dbReference>
<sequence length="644" mass="73123">MVNNLRVGIPIVGGKSWLGGVSHLELHVKAVTTLPSHERPQLFLVITKETLDSYEFYRPFITLFDAVIFMGDNIKTALEQTGLTIIHCKTWDELFSKIDFFFPVSFNVLPGYCSASWIHDFQHKHLPDFFPAHDLALRDQLCSHIASQARLIFCSSKSVERDFRHFYPDSTAITQVLALRIAPEAAWYEGDPLTIQEKYDLPNEFVVCSNQFWVHKNHRLLFKAISLLRQSGKNIHLVCTGLTNDFRCPNYLNQLNQSLKDMKITDLVHILGQIPRHDQIQLIRRSLFVVQPSLFEGLSLIVQECRALGKTIVLSDLDVHLEHEYGIYFERNSPQDLADKIAQLIDSVHPGPDTMREKLARLESAGLTKQYAKEFCKMVETAQTLFGNNLPLACSAPVLLATSLMPSTDHSSQQRAVDSWLQAGFAVVSVNRREDIPFLKLDFPKVTFQSVTSEIKYRDHVTINDLLNVLAISGTRVCGMIESDVCLYGGDNLASYISKEAVNCLAYTEKISIDTIQTFEGTAFPNVGCVFFDRQFTSDYPEDGFCLCNPWWDYWTLVLPIIRKIPVKRITTPLAYHVNHPEQYDIEVMLTNSEKLAEYLPPPFDLSIKTLAKYQHIVAQIIRNHSLTIALHGLSIGKTQNDEG</sequence>
<dbReference type="PANTHER" id="PTHR46401">
    <property type="entry name" value="GLYCOSYLTRANSFERASE WBBK-RELATED"/>
    <property type="match status" value="1"/>
</dbReference>
<dbReference type="SUPFAM" id="SSF53756">
    <property type="entry name" value="UDP-Glycosyltransferase/glycogen phosphorylase"/>
    <property type="match status" value="1"/>
</dbReference>
<protein>
    <recommendedName>
        <fullName evidence="1">Glycosyl transferase family 1 domain-containing protein</fullName>
    </recommendedName>
</protein>
<organism evidence="2">
    <name type="scientific">bioreactor metagenome</name>
    <dbReference type="NCBI Taxonomy" id="1076179"/>
    <lineage>
        <taxon>unclassified sequences</taxon>
        <taxon>metagenomes</taxon>
        <taxon>ecological metagenomes</taxon>
    </lineage>
</organism>
<proteinExistence type="predicted"/>
<evidence type="ECO:0000313" key="2">
    <source>
        <dbReference type="EMBL" id="MPL68069.1"/>
    </source>
</evidence>
<accession>A0A644TN96</accession>
<dbReference type="AlphaFoldDB" id="A0A644TN96"/>
<comment type="caution">
    <text evidence="2">The sequence shown here is derived from an EMBL/GenBank/DDBJ whole genome shotgun (WGS) entry which is preliminary data.</text>
</comment>